<dbReference type="Proteomes" id="UP000236291">
    <property type="component" value="Unassembled WGS sequence"/>
</dbReference>
<keyword evidence="1" id="KW-0472">Membrane</keyword>
<reference evidence="2 3" key="1">
    <citation type="journal article" date="2014" name="Am. J. Bot.">
        <title>Genome assembly and annotation for red clover (Trifolium pratense; Fabaceae).</title>
        <authorList>
            <person name="Istvanek J."/>
            <person name="Jaros M."/>
            <person name="Krenek A."/>
            <person name="Repkova J."/>
        </authorList>
    </citation>
    <scope>NUCLEOTIDE SEQUENCE [LARGE SCALE GENOMIC DNA]</scope>
    <source>
        <strain evidence="3">cv. Tatra</strain>
        <tissue evidence="2">Young leaves</tissue>
    </source>
</reference>
<evidence type="ECO:0000313" key="3">
    <source>
        <dbReference type="Proteomes" id="UP000236291"/>
    </source>
</evidence>
<evidence type="ECO:0000256" key="1">
    <source>
        <dbReference type="SAM" id="Phobius"/>
    </source>
</evidence>
<comment type="caution">
    <text evidence="2">The sequence shown here is derived from an EMBL/GenBank/DDBJ whole genome shotgun (WGS) entry which is preliminary data.</text>
</comment>
<feature type="transmembrane region" description="Helical" evidence="1">
    <location>
        <begin position="12"/>
        <end position="29"/>
    </location>
</feature>
<keyword evidence="1" id="KW-1133">Transmembrane helix</keyword>
<feature type="non-terminal residue" evidence="2">
    <location>
        <position position="38"/>
    </location>
</feature>
<dbReference type="EMBL" id="ASHM01178787">
    <property type="protein sequence ID" value="PNX65379.1"/>
    <property type="molecule type" value="Genomic_DNA"/>
</dbReference>
<dbReference type="AlphaFoldDB" id="A0A2K3KGJ6"/>
<sequence>MVDVEGFEWKVRMEVVVWILSMVVIMVVWNGDSDDEGG</sequence>
<reference evidence="2 3" key="2">
    <citation type="journal article" date="2017" name="Front. Plant Sci.">
        <title>Gene Classification and Mining of Molecular Markers Useful in Red Clover (Trifolium pratense) Breeding.</title>
        <authorList>
            <person name="Istvanek J."/>
            <person name="Dluhosova J."/>
            <person name="Dluhos P."/>
            <person name="Patkova L."/>
            <person name="Nedelnik J."/>
            <person name="Repkova J."/>
        </authorList>
    </citation>
    <scope>NUCLEOTIDE SEQUENCE [LARGE SCALE GENOMIC DNA]</scope>
    <source>
        <strain evidence="3">cv. Tatra</strain>
        <tissue evidence="2">Young leaves</tissue>
    </source>
</reference>
<gene>
    <name evidence="2" type="ORF">L195_g062572</name>
</gene>
<organism evidence="2 3">
    <name type="scientific">Trifolium pratense</name>
    <name type="common">Red clover</name>
    <dbReference type="NCBI Taxonomy" id="57577"/>
    <lineage>
        <taxon>Eukaryota</taxon>
        <taxon>Viridiplantae</taxon>
        <taxon>Streptophyta</taxon>
        <taxon>Embryophyta</taxon>
        <taxon>Tracheophyta</taxon>
        <taxon>Spermatophyta</taxon>
        <taxon>Magnoliopsida</taxon>
        <taxon>eudicotyledons</taxon>
        <taxon>Gunneridae</taxon>
        <taxon>Pentapetalae</taxon>
        <taxon>rosids</taxon>
        <taxon>fabids</taxon>
        <taxon>Fabales</taxon>
        <taxon>Fabaceae</taxon>
        <taxon>Papilionoideae</taxon>
        <taxon>50 kb inversion clade</taxon>
        <taxon>NPAAA clade</taxon>
        <taxon>Hologalegina</taxon>
        <taxon>IRL clade</taxon>
        <taxon>Trifolieae</taxon>
        <taxon>Trifolium</taxon>
    </lineage>
</organism>
<keyword evidence="1" id="KW-0812">Transmembrane</keyword>
<name>A0A2K3KGJ6_TRIPR</name>
<evidence type="ECO:0008006" key="4">
    <source>
        <dbReference type="Google" id="ProtNLM"/>
    </source>
</evidence>
<proteinExistence type="predicted"/>
<evidence type="ECO:0000313" key="2">
    <source>
        <dbReference type="EMBL" id="PNX65379.1"/>
    </source>
</evidence>
<protein>
    <recommendedName>
        <fullName evidence="4">Transmembrane protein</fullName>
    </recommendedName>
</protein>
<accession>A0A2K3KGJ6</accession>